<sequence length="223" mass="25784">MFGLNTQLFNLFFLLLLSLELFSYSVQSMRFDLPYGKGKLAGRCFSEHIKKNTMVVGNYSIVNPNEGHPLPANHTIIAQVSTHGGRAKYHVAERVQAGQFAFEAYESGDYQICFIDTTEDRRVTLSIDFDWRTGLPAVDRSNIAKKSHVDKMVQEVQIMHEIALAIKEEMSYLLQRNREMLEINWVIDNRMFMLIFVSFFVSFSVAGLQLWHLKSFFQKNKIL</sequence>
<proteinExistence type="predicted"/>
<dbReference type="EMBL" id="CASHSV030000109">
    <property type="protein sequence ID" value="CAJ2648035.1"/>
    <property type="molecule type" value="Genomic_DNA"/>
</dbReference>
<protein>
    <submittedName>
        <fullName evidence="1">Uncharacterized protein</fullName>
    </submittedName>
</protein>
<keyword evidence="2" id="KW-1185">Reference proteome</keyword>
<name>A0ACB0JSW4_TRIPR</name>
<gene>
    <name evidence="1" type="ORF">MILVUS5_LOCUS16448</name>
</gene>
<reference evidence="1" key="1">
    <citation type="submission" date="2023-10" db="EMBL/GenBank/DDBJ databases">
        <authorList>
            <person name="Rodriguez Cubillos JULIANA M."/>
            <person name="De Vega J."/>
        </authorList>
    </citation>
    <scope>NUCLEOTIDE SEQUENCE</scope>
</reference>
<organism evidence="1 2">
    <name type="scientific">Trifolium pratense</name>
    <name type="common">Red clover</name>
    <dbReference type="NCBI Taxonomy" id="57577"/>
    <lineage>
        <taxon>Eukaryota</taxon>
        <taxon>Viridiplantae</taxon>
        <taxon>Streptophyta</taxon>
        <taxon>Embryophyta</taxon>
        <taxon>Tracheophyta</taxon>
        <taxon>Spermatophyta</taxon>
        <taxon>Magnoliopsida</taxon>
        <taxon>eudicotyledons</taxon>
        <taxon>Gunneridae</taxon>
        <taxon>Pentapetalae</taxon>
        <taxon>rosids</taxon>
        <taxon>fabids</taxon>
        <taxon>Fabales</taxon>
        <taxon>Fabaceae</taxon>
        <taxon>Papilionoideae</taxon>
        <taxon>50 kb inversion clade</taxon>
        <taxon>NPAAA clade</taxon>
        <taxon>Hologalegina</taxon>
        <taxon>IRL clade</taxon>
        <taxon>Trifolieae</taxon>
        <taxon>Trifolium</taxon>
    </lineage>
</organism>
<dbReference type="Proteomes" id="UP001177021">
    <property type="component" value="Unassembled WGS sequence"/>
</dbReference>
<evidence type="ECO:0000313" key="1">
    <source>
        <dbReference type="EMBL" id="CAJ2648035.1"/>
    </source>
</evidence>
<evidence type="ECO:0000313" key="2">
    <source>
        <dbReference type="Proteomes" id="UP001177021"/>
    </source>
</evidence>
<comment type="caution">
    <text evidence="1">The sequence shown here is derived from an EMBL/GenBank/DDBJ whole genome shotgun (WGS) entry which is preliminary data.</text>
</comment>
<accession>A0ACB0JSW4</accession>